<dbReference type="AlphaFoldDB" id="A0AAQ4CY08"/>
<dbReference type="Proteomes" id="UP001321473">
    <property type="component" value="Unassembled WGS sequence"/>
</dbReference>
<evidence type="ECO:0000313" key="3">
    <source>
        <dbReference type="Proteomes" id="UP001321473"/>
    </source>
</evidence>
<gene>
    <name evidence="2" type="ORF">V5799_002202</name>
</gene>
<accession>A0AAQ4CY08</accession>
<protein>
    <submittedName>
        <fullName evidence="2">Uncharacterized protein</fullName>
    </submittedName>
</protein>
<keyword evidence="1" id="KW-0472">Membrane</keyword>
<organism evidence="2 3">
    <name type="scientific">Amblyomma americanum</name>
    <name type="common">Lone star tick</name>
    <dbReference type="NCBI Taxonomy" id="6943"/>
    <lineage>
        <taxon>Eukaryota</taxon>
        <taxon>Metazoa</taxon>
        <taxon>Ecdysozoa</taxon>
        <taxon>Arthropoda</taxon>
        <taxon>Chelicerata</taxon>
        <taxon>Arachnida</taxon>
        <taxon>Acari</taxon>
        <taxon>Parasitiformes</taxon>
        <taxon>Ixodida</taxon>
        <taxon>Ixodoidea</taxon>
        <taxon>Ixodidae</taxon>
        <taxon>Amblyomminae</taxon>
        <taxon>Amblyomma</taxon>
    </lineage>
</organism>
<reference evidence="2 3" key="1">
    <citation type="journal article" date="2023" name="Arcadia Sci">
        <title>De novo assembly of a long-read Amblyomma americanum tick genome.</title>
        <authorList>
            <person name="Chou S."/>
            <person name="Poskanzer K.E."/>
            <person name="Rollins M."/>
            <person name="Thuy-Boun P.S."/>
        </authorList>
    </citation>
    <scope>NUCLEOTIDE SEQUENCE [LARGE SCALE GENOMIC DNA]</scope>
    <source>
        <strain evidence="2">F_SG_1</strain>
        <tissue evidence="2">Salivary glands</tissue>
    </source>
</reference>
<feature type="transmembrane region" description="Helical" evidence="1">
    <location>
        <begin position="35"/>
        <end position="54"/>
    </location>
</feature>
<name>A0AAQ4CY08_AMBAM</name>
<dbReference type="EMBL" id="JARKHS020036734">
    <property type="protein sequence ID" value="KAK8755098.1"/>
    <property type="molecule type" value="Genomic_DNA"/>
</dbReference>
<keyword evidence="1" id="KW-1133">Transmembrane helix</keyword>
<keyword evidence="1" id="KW-0812">Transmembrane</keyword>
<feature type="transmembrane region" description="Helical" evidence="1">
    <location>
        <begin position="66"/>
        <end position="86"/>
    </location>
</feature>
<evidence type="ECO:0000256" key="1">
    <source>
        <dbReference type="SAM" id="Phobius"/>
    </source>
</evidence>
<proteinExistence type="predicted"/>
<keyword evidence="3" id="KW-1185">Reference proteome</keyword>
<sequence>MRRLCRELRDHAHPVSLSFRDSELEHQFAGTSDSCSCVSLSAWPLVALASAAAYPLSASGPASGAYLAGLVALCALLALCVLPFLAKVRQAARASFHRCLVHA</sequence>
<evidence type="ECO:0000313" key="2">
    <source>
        <dbReference type="EMBL" id="KAK8755098.1"/>
    </source>
</evidence>
<comment type="caution">
    <text evidence="2">The sequence shown here is derived from an EMBL/GenBank/DDBJ whole genome shotgun (WGS) entry which is preliminary data.</text>
</comment>